<sequence>MVETRGAKRKEIDVNVEISRKEVEKNAKKKKMEKNETTKTTEESATVTDDVLPMNYLVEAAVAVGSERSAPTSEEEKDGDEDGDEDGNEDAANDEEKEEKTEASGSDEGENDEGKENEVETNACDENREEESLDDEEEKEQEEEFEATESVKPSRMFLIRLESEYKKQIKLGTRCMIVDVIDTFLSLEPAASDAERRILTASYLPGMMKKKLFWALFMIALILMWTAGSSVLMKDILSFLKTWEEVVEQKKILEDVDEENGKSWKSARESDVDSGKFEERLGSLESFVKETQKGSKKK</sequence>
<feature type="compositionally biased region" description="Basic and acidic residues" evidence="1">
    <location>
        <begin position="33"/>
        <end position="42"/>
    </location>
</feature>
<feature type="compositionally biased region" description="Acidic residues" evidence="1">
    <location>
        <begin position="73"/>
        <end position="97"/>
    </location>
</feature>
<dbReference type="AlphaFoldDB" id="A0A8S9LPI9"/>
<organism evidence="3 4">
    <name type="scientific">Brassica cretica</name>
    <name type="common">Mustard</name>
    <dbReference type="NCBI Taxonomy" id="69181"/>
    <lineage>
        <taxon>Eukaryota</taxon>
        <taxon>Viridiplantae</taxon>
        <taxon>Streptophyta</taxon>
        <taxon>Embryophyta</taxon>
        <taxon>Tracheophyta</taxon>
        <taxon>Spermatophyta</taxon>
        <taxon>Magnoliopsida</taxon>
        <taxon>eudicotyledons</taxon>
        <taxon>Gunneridae</taxon>
        <taxon>Pentapetalae</taxon>
        <taxon>rosids</taxon>
        <taxon>malvids</taxon>
        <taxon>Brassicales</taxon>
        <taxon>Brassicaceae</taxon>
        <taxon>Brassiceae</taxon>
        <taxon>Brassica</taxon>
    </lineage>
</organism>
<comment type="caution">
    <text evidence="3">The sequence shown here is derived from an EMBL/GenBank/DDBJ whole genome shotgun (WGS) entry which is preliminary data.</text>
</comment>
<protein>
    <submittedName>
        <fullName evidence="3">Uncharacterized protein</fullName>
    </submittedName>
</protein>
<dbReference type="Proteomes" id="UP000712281">
    <property type="component" value="Unassembled WGS sequence"/>
</dbReference>
<evidence type="ECO:0000256" key="1">
    <source>
        <dbReference type="SAM" id="MobiDB-lite"/>
    </source>
</evidence>
<accession>A0A8S9LPI9</accession>
<keyword evidence="2" id="KW-0472">Membrane</keyword>
<proteinExistence type="predicted"/>
<gene>
    <name evidence="3" type="ORF">F2Q68_00043801</name>
</gene>
<evidence type="ECO:0000313" key="4">
    <source>
        <dbReference type="Proteomes" id="UP000712281"/>
    </source>
</evidence>
<keyword evidence="2" id="KW-1133">Transmembrane helix</keyword>
<name>A0A8S9LPI9_BRACR</name>
<evidence type="ECO:0000313" key="3">
    <source>
        <dbReference type="EMBL" id="KAF2609135.1"/>
    </source>
</evidence>
<feature type="compositionally biased region" description="Acidic residues" evidence="1">
    <location>
        <begin position="127"/>
        <end position="147"/>
    </location>
</feature>
<evidence type="ECO:0000256" key="2">
    <source>
        <dbReference type="SAM" id="Phobius"/>
    </source>
</evidence>
<feature type="region of interest" description="Disordered" evidence="1">
    <location>
        <begin position="1"/>
        <end position="149"/>
    </location>
</feature>
<keyword evidence="2" id="KW-0812">Transmembrane</keyword>
<reference evidence="3" key="1">
    <citation type="submission" date="2019-12" db="EMBL/GenBank/DDBJ databases">
        <title>Genome sequencing and annotation of Brassica cretica.</title>
        <authorList>
            <person name="Studholme D.J."/>
            <person name="Sarris P.F."/>
        </authorList>
    </citation>
    <scope>NUCLEOTIDE SEQUENCE</scope>
    <source>
        <strain evidence="3">PFS-001/15</strain>
        <tissue evidence="3">Leaf</tissue>
    </source>
</reference>
<dbReference type="EMBL" id="QGKW02000276">
    <property type="protein sequence ID" value="KAF2609135.1"/>
    <property type="molecule type" value="Genomic_DNA"/>
</dbReference>
<feature type="compositionally biased region" description="Basic and acidic residues" evidence="1">
    <location>
        <begin position="1"/>
        <end position="26"/>
    </location>
</feature>
<feature type="transmembrane region" description="Helical" evidence="2">
    <location>
        <begin position="212"/>
        <end position="233"/>
    </location>
</feature>